<proteinExistence type="predicted"/>
<dbReference type="Proteomes" id="UP001642900">
    <property type="component" value="Unassembled WGS sequence"/>
</dbReference>
<name>A0A6G4WJN1_9HYPH</name>
<gene>
    <name evidence="2" type="ORF">G6N73_27520</name>
</gene>
<comment type="caution">
    <text evidence="2">The sequence shown here is derived from an EMBL/GenBank/DDBJ whole genome shotgun (WGS) entry which is preliminary data.</text>
</comment>
<reference evidence="2 3" key="1">
    <citation type="submission" date="2020-02" db="EMBL/GenBank/DDBJ databases">
        <title>Genome sequence of strain CCNWXJ40-4.</title>
        <authorList>
            <person name="Gao J."/>
            <person name="Sun J."/>
        </authorList>
    </citation>
    <scope>NUCLEOTIDE SEQUENCE [LARGE SCALE GENOMIC DNA]</scope>
    <source>
        <strain evidence="2 3">CCNWXJ 40-4</strain>
    </source>
</reference>
<dbReference type="RefSeq" id="WP_165033158.1">
    <property type="nucleotide sequence ID" value="NZ_JAAKZF010000066.1"/>
</dbReference>
<evidence type="ECO:0000313" key="2">
    <source>
        <dbReference type="EMBL" id="NGO54824.1"/>
    </source>
</evidence>
<evidence type="ECO:0000313" key="3">
    <source>
        <dbReference type="Proteomes" id="UP001642900"/>
    </source>
</evidence>
<sequence>MSGTEARLPTAAESAFQAMTGEQRRDHIDRLEYASVKADQANKAAALKAQVDAATQVSLDGNAWFQAQQRGQLNQRITVANGQTTVEQLNAKAPMNSGPFISAPAAIVDQLPVTVGGIQLGPQQAKDMLARGEISKADYDRGLNEALIPYGYGKPIASFR</sequence>
<evidence type="ECO:0000256" key="1">
    <source>
        <dbReference type="SAM" id="MobiDB-lite"/>
    </source>
</evidence>
<keyword evidence="3" id="KW-1185">Reference proteome</keyword>
<feature type="region of interest" description="Disordered" evidence="1">
    <location>
        <begin position="1"/>
        <end position="22"/>
    </location>
</feature>
<protein>
    <submittedName>
        <fullName evidence="2">Uncharacterized protein</fullName>
    </submittedName>
</protein>
<organism evidence="2 3">
    <name type="scientific">Allomesorhizobium camelthorni</name>
    <dbReference type="NCBI Taxonomy" id="475069"/>
    <lineage>
        <taxon>Bacteria</taxon>
        <taxon>Pseudomonadati</taxon>
        <taxon>Pseudomonadota</taxon>
        <taxon>Alphaproteobacteria</taxon>
        <taxon>Hyphomicrobiales</taxon>
        <taxon>Phyllobacteriaceae</taxon>
        <taxon>Allomesorhizobium</taxon>
    </lineage>
</organism>
<dbReference type="EMBL" id="JAAKZF010000066">
    <property type="protein sequence ID" value="NGO54824.1"/>
    <property type="molecule type" value="Genomic_DNA"/>
</dbReference>
<accession>A0A6G4WJN1</accession>
<dbReference type="AlphaFoldDB" id="A0A6G4WJN1"/>